<proteinExistence type="predicted"/>
<dbReference type="AlphaFoldDB" id="A0A540K9N0"/>
<gene>
    <name evidence="1" type="ORF">C1H46_043558</name>
</gene>
<keyword evidence="2" id="KW-1185">Reference proteome</keyword>
<dbReference type="EMBL" id="VIEB01001656">
    <property type="protein sequence ID" value="TQD70899.1"/>
    <property type="molecule type" value="Genomic_DNA"/>
</dbReference>
<evidence type="ECO:0000313" key="1">
    <source>
        <dbReference type="EMBL" id="TQD70899.1"/>
    </source>
</evidence>
<organism evidence="1 2">
    <name type="scientific">Malus baccata</name>
    <name type="common">Siberian crab apple</name>
    <name type="synonym">Pyrus baccata</name>
    <dbReference type="NCBI Taxonomy" id="106549"/>
    <lineage>
        <taxon>Eukaryota</taxon>
        <taxon>Viridiplantae</taxon>
        <taxon>Streptophyta</taxon>
        <taxon>Embryophyta</taxon>
        <taxon>Tracheophyta</taxon>
        <taxon>Spermatophyta</taxon>
        <taxon>Magnoliopsida</taxon>
        <taxon>eudicotyledons</taxon>
        <taxon>Gunneridae</taxon>
        <taxon>Pentapetalae</taxon>
        <taxon>rosids</taxon>
        <taxon>fabids</taxon>
        <taxon>Rosales</taxon>
        <taxon>Rosaceae</taxon>
        <taxon>Amygdaloideae</taxon>
        <taxon>Maleae</taxon>
        <taxon>Malus</taxon>
    </lineage>
</organism>
<dbReference type="Proteomes" id="UP000315295">
    <property type="component" value="Unassembled WGS sequence"/>
</dbReference>
<comment type="caution">
    <text evidence="1">The sequence shown here is derived from an EMBL/GenBank/DDBJ whole genome shotgun (WGS) entry which is preliminary data.</text>
</comment>
<evidence type="ECO:0000313" key="2">
    <source>
        <dbReference type="Proteomes" id="UP000315295"/>
    </source>
</evidence>
<name>A0A540K9N0_MALBA</name>
<sequence>MAIFSQDSEGFLRGLSESSLKTFNSDSSIFFHKVSCKLLDSLAKLKLSFTKNSNENSKTTAEISSFQSLCMLPPAGWSRTHNN</sequence>
<accession>A0A540K9N0</accession>
<reference evidence="1 2" key="1">
    <citation type="journal article" date="2019" name="G3 (Bethesda)">
        <title>Sequencing of a Wild Apple (Malus baccata) Genome Unravels the Differences Between Cultivated and Wild Apple Species Regarding Disease Resistance and Cold Tolerance.</title>
        <authorList>
            <person name="Chen X."/>
        </authorList>
    </citation>
    <scope>NUCLEOTIDE SEQUENCE [LARGE SCALE GENOMIC DNA]</scope>
    <source>
        <strain evidence="2">cv. Shandingzi</strain>
        <tissue evidence="1">Leaves</tissue>
    </source>
</reference>
<protein>
    <submittedName>
        <fullName evidence="1">Uncharacterized protein</fullName>
    </submittedName>
</protein>